<dbReference type="STRING" id="2094558.A0A314XJE3"/>
<dbReference type="AlphaFoldDB" id="A0A314XJE3"/>
<organism evidence="2 3">
    <name type="scientific">Prunus yedoensis var. nudiflora</name>
    <dbReference type="NCBI Taxonomy" id="2094558"/>
    <lineage>
        <taxon>Eukaryota</taxon>
        <taxon>Viridiplantae</taxon>
        <taxon>Streptophyta</taxon>
        <taxon>Embryophyta</taxon>
        <taxon>Tracheophyta</taxon>
        <taxon>Spermatophyta</taxon>
        <taxon>Magnoliopsida</taxon>
        <taxon>eudicotyledons</taxon>
        <taxon>Gunneridae</taxon>
        <taxon>Pentapetalae</taxon>
        <taxon>rosids</taxon>
        <taxon>fabids</taxon>
        <taxon>Rosales</taxon>
        <taxon>Rosaceae</taxon>
        <taxon>Amygdaloideae</taxon>
        <taxon>Amygdaleae</taxon>
        <taxon>Prunus</taxon>
    </lineage>
</organism>
<dbReference type="SUPFAM" id="SSF46579">
    <property type="entry name" value="Prefoldin"/>
    <property type="match status" value="1"/>
</dbReference>
<evidence type="ECO:0008006" key="4">
    <source>
        <dbReference type="Google" id="ProtNLM"/>
    </source>
</evidence>
<evidence type="ECO:0000313" key="2">
    <source>
        <dbReference type="EMBL" id="PQP92045.1"/>
    </source>
</evidence>
<evidence type="ECO:0000256" key="1">
    <source>
        <dbReference type="SAM" id="MobiDB-lite"/>
    </source>
</evidence>
<dbReference type="OrthoDB" id="1894836at2759"/>
<keyword evidence="3" id="KW-1185">Reference proteome</keyword>
<protein>
    <recommendedName>
        <fullName evidence="4">Prefoldin subunit 1</fullName>
    </recommendedName>
</protein>
<dbReference type="EMBL" id="PJQY01002626">
    <property type="protein sequence ID" value="PQP92045.1"/>
    <property type="molecule type" value="Genomic_DNA"/>
</dbReference>
<proteinExistence type="predicted"/>
<dbReference type="Proteomes" id="UP000250321">
    <property type="component" value="Unassembled WGS sequence"/>
</dbReference>
<sequence>MAGLPMSSFKANTGSATAEDPKLGLTKQIRSHEVAIAELNALSPSRAVYQKNGNLFFHTTIQKAMTSEQKQIDLAKASLGKLNSS</sequence>
<accession>A0A314XJE3</accession>
<reference evidence="2 3" key="1">
    <citation type="submission" date="2018-02" db="EMBL/GenBank/DDBJ databases">
        <title>Draft genome of wild Prunus yedoensis var. nudiflora.</title>
        <authorList>
            <person name="Baek S."/>
            <person name="Kim J.-H."/>
            <person name="Choi K."/>
            <person name="Kim G.-B."/>
            <person name="Cho A."/>
            <person name="Jang H."/>
            <person name="Shin C.-H."/>
            <person name="Yu H.-J."/>
            <person name="Mun J.-H."/>
        </authorList>
    </citation>
    <scope>NUCLEOTIDE SEQUENCE [LARGE SCALE GENOMIC DNA]</scope>
    <source>
        <strain evidence="3">cv. Jeju island</strain>
        <tissue evidence="2">Leaf</tissue>
    </source>
</reference>
<dbReference type="GO" id="GO:0006457">
    <property type="term" value="P:protein folding"/>
    <property type="evidence" value="ECO:0007669"/>
    <property type="project" value="UniProtKB-ARBA"/>
</dbReference>
<gene>
    <name evidence="2" type="ORF">Pyn_18877</name>
</gene>
<dbReference type="InterPro" id="IPR009053">
    <property type="entry name" value="Prefoldin"/>
</dbReference>
<name>A0A314XJE3_PRUYE</name>
<comment type="caution">
    <text evidence="2">The sequence shown here is derived from an EMBL/GenBank/DDBJ whole genome shotgun (WGS) entry which is preliminary data.</text>
</comment>
<dbReference type="GO" id="GO:0009409">
    <property type="term" value="P:response to cold"/>
    <property type="evidence" value="ECO:0007669"/>
    <property type="project" value="UniProtKB-ARBA"/>
</dbReference>
<dbReference type="Gene3D" id="1.10.287.370">
    <property type="match status" value="1"/>
</dbReference>
<feature type="region of interest" description="Disordered" evidence="1">
    <location>
        <begin position="1"/>
        <end position="24"/>
    </location>
</feature>
<evidence type="ECO:0000313" key="3">
    <source>
        <dbReference type="Proteomes" id="UP000250321"/>
    </source>
</evidence>